<dbReference type="HOGENOM" id="CLU_1959746_0_0_1"/>
<reference evidence="3" key="1">
    <citation type="journal article" date="2014" name="Proc. Natl. Acad. Sci. U.S.A.">
        <title>Extensive sampling of basidiomycete genomes demonstrates inadequacy of the white-rot/brown-rot paradigm for wood decay fungi.</title>
        <authorList>
            <person name="Riley R."/>
            <person name="Salamov A.A."/>
            <person name="Brown D.W."/>
            <person name="Nagy L.G."/>
            <person name="Floudas D."/>
            <person name="Held B.W."/>
            <person name="Levasseur A."/>
            <person name="Lombard V."/>
            <person name="Morin E."/>
            <person name="Otillar R."/>
            <person name="Lindquist E.A."/>
            <person name="Sun H."/>
            <person name="LaButti K.M."/>
            <person name="Schmutz J."/>
            <person name="Jabbour D."/>
            <person name="Luo H."/>
            <person name="Baker S.E."/>
            <person name="Pisabarro A.G."/>
            <person name="Walton J.D."/>
            <person name="Blanchette R.A."/>
            <person name="Henrissat B."/>
            <person name="Martin F."/>
            <person name="Cullen D."/>
            <person name="Hibbett D.S."/>
            <person name="Grigoriev I.V."/>
        </authorList>
    </citation>
    <scope>NUCLEOTIDE SEQUENCE [LARGE SCALE GENOMIC DNA]</scope>
    <source>
        <strain evidence="3">CBS 339.88</strain>
    </source>
</reference>
<proteinExistence type="predicted"/>
<dbReference type="EMBL" id="KL142389">
    <property type="protein sequence ID" value="KDR72173.1"/>
    <property type="molecule type" value="Genomic_DNA"/>
</dbReference>
<evidence type="ECO:0000313" key="3">
    <source>
        <dbReference type="Proteomes" id="UP000027222"/>
    </source>
</evidence>
<protein>
    <submittedName>
        <fullName evidence="2">Uncharacterized protein</fullName>
    </submittedName>
</protein>
<gene>
    <name evidence="2" type="ORF">GALMADRAFT_765448</name>
</gene>
<keyword evidence="3" id="KW-1185">Reference proteome</keyword>
<accession>A0A067SZG9</accession>
<organism evidence="2 3">
    <name type="scientific">Galerina marginata (strain CBS 339.88)</name>
    <dbReference type="NCBI Taxonomy" id="685588"/>
    <lineage>
        <taxon>Eukaryota</taxon>
        <taxon>Fungi</taxon>
        <taxon>Dikarya</taxon>
        <taxon>Basidiomycota</taxon>
        <taxon>Agaricomycotina</taxon>
        <taxon>Agaricomycetes</taxon>
        <taxon>Agaricomycetidae</taxon>
        <taxon>Agaricales</taxon>
        <taxon>Agaricineae</taxon>
        <taxon>Strophariaceae</taxon>
        <taxon>Galerina</taxon>
    </lineage>
</organism>
<name>A0A067SZG9_GALM3</name>
<evidence type="ECO:0000256" key="1">
    <source>
        <dbReference type="SAM" id="MobiDB-lite"/>
    </source>
</evidence>
<dbReference type="AlphaFoldDB" id="A0A067SZG9"/>
<dbReference type="Proteomes" id="UP000027222">
    <property type="component" value="Unassembled WGS sequence"/>
</dbReference>
<evidence type="ECO:0000313" key="2">
    <source>
        <dbReference type="EMBL" id="KDR72173.1"/>
    </source>
</evidence>
<feature type="region of interest" description="Disordered" evidence="1">
    <location>
        <begin position="1"/>
        <end position="26"/>
    </location>
</feature>
<sequence>MTIYHPMQLSSGQNRRRARRPPSGSLCHPQYRVPRPVLSSSLSGSDLSINMFHMVFGSGLAGRVVALRARTTPPLLGSTFALAGIVAACVSDSCGWRCRRVSLPTIVAACVSDSIGRGVVQHPALALS</sequence>